<organism evidence="13 14">
    <name type="scientific">Clostridium uliginosum</name>
    <dbReference type="NCBI Taxonomy" id="119641"/>
    <lineage>
        <taxon>Bacteria</taxon>
        <taxon>Bacillati</taxon>
        <taxon>Bacillota</taxon>
        <taxon>Clostridia</taxon>
        <taxon>Eubacteriales</taxon>
        <taxon>Clostridiaceae</taxon>
        <taxon>Clostridium</taxon>
    </lineage>
</organism>
<accession>A0A1I1I6C9</accession>
<dbReference type="GO" id="GO:0046872">
    <property type="term" value="F:metal ion binding"/>
    <property type="evidence" value="ECO:0007669"/>
    <property type="project" value="UniProtKB-KW"/>
</dbReference>
<dbReference type="GO" id="GO:0009396">
    <property type="term" value="P:folic acid-containing compound biosynthetic process"/>
    <property type="evidence" value="ECO:0007669"/>
    <property type="project" value="InterPro"/>
</dbReference>
<dbReference type="GO" id="GO:0004049">
    <property type="term" value="F:anthranilate synthase activity"/>
    <property type="evidence" value="ECO:0007669"/>
    <property type="project" value="UniProtKB-EC"/>
</dbReference>
<dbReference type="OrthoDB" id="9803598at2"/>
<evidence type="ECO:0000256" key="3">
    <source>
        <dbReference type="ARBA" id="ARBA00013139"/>
    </source>
</evidence>
<reference evidence="13 14" key="1">
    <citation type="submission" date="2016-10" db="EMBL/GenBank/DDBJ databases">
        <authorList>
            <person name="de Groot N.N."/>
        </authorList>
    </citation>
    <scope>NUCLEOTIDE SEQUENCE [LARGE SCALE GENOMIC DNA]</scope>
    <source>
        <strain evidence="13 14">DSM 12992</strain>
    </source>
</reference>
<evidence type="ECO:0000259" key="11">
    <source>
        <dbReference type="Pfam" id="PF00425"/>
    </source>
</evidence>
<dbReference type="AlphaFoldDB" id="A0A1I1I6C9"/>
<evidence type="ECO:0000313" key="13">
    <source>
        <dbReference type="EMBL" id="SFC31989.1"/>
    </source>
</evidence>
<dbReference type="RefSeq" id="WP_090088428.1">
    <property type="nucleotide sequence ID" value="NZ_FOMG01000002.1"/>
</dbReference>
<evidence type="ECO:0000256" key="9">
    <source>
        <dbReference type="ARBA" id="ARBA00025634"/>
    </source>
</evidence>
<dbReference type="Pfam" id="PF04715">
    <property type="entry name" value="Anth_synt_I_N"/>
    <property type="match status" value="1"/>
</dbReference>
<sequence>MEINLREIKTDLNPLDVYYIFKEEENTILLDSSKEDVQLSKFSFIGINSFLIFESKNNEIYINDKKTSGDPFYELEKLIHKYKISFDLHKDIPFISGCIGYISYDAGRILEELPNTTLEDYNIPHMRFIFYKNLIVFDLLKNKKYITSLDINNESEKLNEESTNPSDESEKLLDEIENRILTATSLNEIEIDQKEKRFSSNFTKDEYKLAIKKLKDYIVSGDVYIANMTQRFCIENFDESIDIYRKLRSINKAPFSAYMNFNDFQVISSSPERFIQIIDRKVHTRPIKGTRPRGMTKEEDFQNRLELINSEKDKAELLMIVDLERNDLSKVCKNNSINVTELFKVEEYATVFHLVSKIEGELKDSISSIQCIKECFPGGSITGAPKIRAMEIIEELEGIKRNIYTGSIGYFDFRGNSDFNIVIRSIIKKDNKAYFGVGGGITYDSIEEDEYNETLDKAKALRRVL</sequence>
<evidence type="ECO:0000256" key="8">
    <source>
        <dbReference type="ARBA" id="ARBA00023239"/>
    </source>
</evidence>
<comment type="catalytic activity">
    <reaction evidence="10">
        <text>chorismate + L-glutamine = anthranilate + pyruvate + L-glutamate + H(+)</text>
        <dbReference type="Rhea" id="RHEA:21732"/>
        <dbReference type="ChEBI" id="CHEBI:15361"/>
        <dbReference type="ChEBI" id="CHEBI:15378"/>
        <dbReference type="ChEBI" id="CHEBI:16567"/>
        <dbReference type="ChEBI" id="CHEBI:29748"/>
        <dbReference type="ChEBI" id="CHEBI:29985"/>
        <dbReference type="ChEBI" id="CHEBI:58359"/>
        <dbReference type="EC" id="4.1.3.27"/>
    </reaction>
</comment>
<comment type="cofactor">
    <cofactor evidence="1">
        <name>Mg(2+)</name>
        <dbReference type="ChEBI" id="CHEBI:18420"/>
    </cofactor>
</comment>
<keyword evidence="14" id="KW-1185">Reference proteome</keyword>
<evidence type="ECO:0000256" key="4">
    <source>
        <dbReference type="ARBA" id="ARBA00020653"/>
    </source>
</evidence>
<protein>
    <recommendedName>
        <fullName evidence="4">Anthranilate synthase component 1</fullName>
        <ecNumber evidence="3">2.6.1.85</ecNumber>
    </recommendedName>
</protein>
<feature type="domain" description="Anthranilate synthase component I N-terminal" evidence="12">
    <location>
        <begin position="11"/>
        <end position="146"/>
    </location>
</feature>
<keyword evidence="6" id="KW-0479">Metal-binding</keyword>
<dbReference type="InterPro" id="IPR005802">
    <property type="entry name" value="ADC_synth_comp_1"/>
</dbReference>
<dbReference type="GO" id="GO:0046820">
    <property type="term" value="F:4-amino-4-deoxychorismate synthase activity"/>
    <property type="evidence" value="ECO:0007669"/>
    <property type="project" value="UniProtKB-EC"/>
</dbReference>
<dbReference type="NCBIfam" id="TIGR00553">
    <property type="entry name" value="pabB"/>
    <property type="match status" value="1"/>
</dbReference>
<keyword evidence="7" id="KW-0460">Magnesium</keyword>
<dbReference type="InterPro" id="IPR005801">
    <property type="entry name" value="ADC_synthase"/>
</dbReference>
<gene>
    <name evidence="13" type="ORF">SAMN05421842_102153</name>
</gene>
<proteinExistence type="predicted"/>
<evidence type="ECO:0000256" key="2">
    <source>
        <dbReference type="ARBA" id="ARBA00011575"/>
    </source>
</evidence>
<dbReference type="EC" id="2.6.1.85" evidence="3"/>
<dbReference type="InterPro" id="IPR006805">
    <property type="entry name" value="Anth_synth_I_N"/>
</dbReference>
<keyword evidence="8" id="KW-0456">Lyase</keyword>
<feature type="domain" description="Chorismate-utilising enzyme C-terminal" evidence="11">
    <location>
        <begin position="204"/>
        <end position="457"/>
    </location>
</feature>
<dbReference type="GO" id="GO:0000162">
    <property type="term" value="P:L-tryptophan biosynthetic process"/>
    <property type="evidence" value="ECO:0007669"/>
    <property type="project" value="TreeGrafter"/>
</dbReference>
<dbReference type="SUPFAM" id="SSF56322">
    <property type="entry name" value="ADC synthase"/>
    <property type="match status" value="1"/>
</dbReference>
<evidence type="ECO:0000259" key="12">
    <source>
        <dbReference type="Pfam" id="PF04715"/>
    </source>
</evidence>
<dbReference type="EMBL" id="FOMG01000002">
    <property type="protein sequence ID" value="SFC31989.1"/>
    <property type="molecule type" value="Genomic_DNA"/>
</dbReference>
<name>A0A1I1I6C9_9CLOT</name>
<comment type="function">
    <text evidence="9">Part of a heterotetrameric complex that catalyzes the two-step biosynthesis of anthranilate, an intermediate in the biosynthesis of L-tryptophan. In the first step, the glutamine-binding beta subunit (TrpG) of anthranilate synthase (AS) provides the glutamine amidotransferase activity which generates ammonia as a substrate that, along with chorismate, is used in the second step, catalyzed by the large alpha subunit of AS (TrpE) to produce anthranilate. In the absence of TrpG, TrpE can synthesize anthranilate directly from chorismate and high concentrations of ammonia.</text>
</comment>
<dbReference type="PRINTS" id="PR00095">
    <property type="entry name" value="ANTSNTHASEI"/>
</dbReference>
<evidence type="ECO:0000256" key="7">
    <source>
        <dbReference type="ARBA" id="ARBA00022842"/>
    </source>
</evidence>
<dbReference type="InterPro" id="IPR015890">
    <property type="entry name" value="Chorismate_C"/>
</dbReference>
<evidence type="ECO:0000313" key="14">
    <source>
        <dbReference type="Proteomes" id="UP000199263"/>
    </source>
</evidence>
<evidence type="ECO:0000256" key="6">
    <source>
        <dbReference type="ARBA" id="ARBA00022723"/>
    </source>
</evidence>
<dbReference type="Pfam" id="PF00425">
    <property type="entry name" value="Chorismate_bind"/>
    <property type="match status" value="1"/>
</dbReference>
<comment type="subunit">
    <text evidence="2">Heterotetramer consisting of two non-identical subunits: a beta subunit (TrpG) and a large alpha subunit (TrpE).</text>
</comment>
<dbReference type="PANTHER" id="PTHR11236">
    <property type="entry name" value="AMINOBENZOATE/ANTHRANILATE SYNTHASE"/>
    <property type="match status" value="1"/>
</dbReference>
<evidence type="ECO:0000256" key="10">
    <source>
        <dbReference type="ARBA" id="ARBA00047683"/>
    </source>
</evidence>
<dbReference type="Proteomes" id="UP000199263">
    <property type="component" value="Unassembled WGS sequence"/>
</dbReference>
<dbReference type="STRING" id="119641.SAMN05421842_102153"/>
<dbReference type="PANTHER" id="PTHR11236:SF48">
    <property type="entry name" value="ISOCHORISMATE SYNTHASE MENF"/>
    <property type="match status" value="1"/>
</dbReference>
<evidence type="ECO:0000256" key="5">
    <source>
        <dbReference type="ARBA" id="ARBA00022679"/>
    </source>
</evidence>
<keyword evidence="5" id="KW-0808">Transferase</keyword>
<dbReference type="InterPro" id="IPR019999">
    <property type="entry name" value="Anth_synth_I-like"/>
</dbReference>
<evidence type="ECO:0000256" key="1">
    <source>
        <dbReference type="ARBA" id="ARBA00001946"/>
    </source>
</evidence>
<dbReference type="Gene3D" id="3.60.120.10">
    <property type="entry name" value="Anthranilate synthase"/>
    <property type="match status" value="1"/>
</dbReference>